<proteinExistence type="predicted"/>
<evidence type="ECO:0000313" key="2">
    <source>
        <dbReference type="EMBL" id="QEH37951.1"/>
    </source>
</evidence>
<evidence type="ECO:0000256" key="1">
    <source>
        <dbReference type="SAM" id="MobiDB-lite"/>
    </source>
</evidence>
<organism evidence="2 3">
    <name type="scientific">Aquisphaera giovannonii</name>
    <dbReference type="NCBI Taxonomy" id="406548"/>
    <lineage>
        <taxon>Bacteria</taxon>
        <taxon>Pseudomonadati</taxon>
        <taxon>Planctomycetota</taxon>
        <taxon>Planctomycetia</taxon>
        <taxon>Isosphaerales</taxon>
        <taxon>Isosphaeraceae</taxon>
        <taxon>Aquisphaera</taxon>
    </lineage>
</organism>
<dbReference type="Proteomes" id="UP000324233">
    <property type="component" value="Chromosome"/>
</dbReference>
<name>A0A5B9WDC8_9BACT</name>
<keyword evidence="3" id="KW-1185">Reference proteome</keyword>
<feature type="region of interest" description="Disordered" evidence="1">
    <location>
        <begin position="73"/>
        <end position="126"/>
    </location>
</feature>
<dbReference type="EMBL" id="CP042997">
    <property type="protein sequence ID" value="QEH37951.1"/>
    <property type="molecule type" value="Genomic_DNA"/>
</dbReference>
<gene>
    <name evidence="2" type="ORF">OJF2_65470</name>
</gene>
<evidence type="ECO:0000313" key="3">
    <source>
        <dbReference type="Proteomes" id="UP000324233"/>
    </source>
</evidence>
<protein>
    <submittedName>
        <fullName evidence="2">Uncharacterized protein</fullName>
    </submittedName>
</protein>
<dbReference type="AlphaFoldDB" id="A0A5B9WDC8"/>
<dbReference type="RefSeq" id="WP_210420253.1">
    <property type="nucleotide sequence ID" value="NZ_CP042997.1"/>
</dbReference>
<sequence length="126" mass="14229">MPEPSINKYRAAMDVLIRGRDQLVEALAEDVLEQEENFRDAGFQFHEFLETQGARLHFLGLIMGHLEQSAELVEEQEAQRTRQAAAAKKGDPSLPRKRSKSRNAQSSKPRRQAPPDSEGSIDDIPF</sequence>
<accession>A0A5B9WDC8</accession>
<dbReference type="KEGG" id="agv:OJF2_65470"/>
<reference evidence="2 3" key="1">
    <citation type="submission" date="2019-08" db="EMBL/GenBank/DDBJ databases">
        <title>Deep-cultivation of Planctomycetes and their phenomic and genomic characterization uncovers novel biology.</title>
        <authorList>
            <person name="Wiegand S."/>
            <person name="Jogler M."/>
            <person name="Boedeker C."/>
            <person name="Pinto D."/>
            <person name="Vollmers J."/>
            <person name="Rivas-Marin E."/>
            <person name="Kohn T."/>
            <person name="Peeters S.H."/>
            <person name="Heuer A."/>
            <person name="Rast P."/>
            <person name="Oberbeckmann S."/>
            <person name="Bunk B."/>
            <person name="Jeske O."/>
            <person name="Meyerdierks A."/>
            <person name="Storesund J.E."/>
            <person name="Kallscheuer N."/>
            <person name="Luecker S."/>
            <person name="Lage O.M."/>
            <person name="Pohl T."/>
            <person name="Merkel B.J."/>
            <person name="Hornburger P."/>
            <person name="Mueller R.-W."/>
            <person name="Bruemmer F."/>
            <person name="Labrenz M."/>
            <person name="Spormann A.M."/>
            <person name="Op den Camp H."/>
            <person name="Overmann J."/>
            <person name="Amann R."/>
            <person name="Jetten M.S.M."/>
            <person name="Mascher T."/>
            <person name="Medema M.H."/>
            <person name="Devos D.P."/>
            <person name="Kaster A.-K."/>
            <person name="Ovreas L."/>
            <person name="Rohde M."/>
            <person name="Galperin M.Y."/>
            <person name="Jogler C."/>
        </authorList>
    </citation>
    <scope>NUCLEOTIDE SEQUENCE [LARGE SCALE GENOMIC DNA]</scope>
    <source>
        <strain evidence="2 3">OJF2</strain>
    </source>
</reference>